<comment type="caution">
    <text evidence="2">The sequence shown here is derived from an EMBL/GenBank/DDBJ whole genome shotgun (WGS) entry which is preliminary data.</text>
</comment>
<dbReference type="EMBL" id="BMAT01005177">
    <property type="protein sequence ID" value="GFR88676.1"/>
    <property type="molecule type" value="Genomic_DNA"/>
</dbReference>
<evidence type="ECO:0000256" key="1">
    <source>
        <dbReference type="SAM" id="MobiDB-lite"/>
    </source>
</evidence>
<dbReference type="AlphaFoldDB" id="A0AAV4GTM4"/>
<proteinExistence type="predicted"/>
<organism evidence="2 3">
    <name type="scientific">Elysia marginata</name>
    <dbReference type="NCBI Taxonomy" id="1093978"/>
    <lineage>
        <taxon>Eukaryota</taxon>
        <taxon>Metazoa</taxon>
        <taxon>Spiralia</taxon>
        <taxon>Lophotrochozoa</taxon>
        <taxon>Mollusca</taxon>
        <taxon>Gastropoda</taxon>
        <taxon>Heterobranchia</taxon>
        <taxon>Euthyneura</taxon>
        <taxon>Panpulmonata</taxon>
        <taxon>Sacoglossa</taxon>
        <taxon>Placobranchoidea</taxon>
        <taxon>Plakobranchidae</taxon>
        <taxon>Elysia</taxon>
    </lineage>
</organism>
<evidence type="ECO:0000313" key="2">
    <source>
        <dbReference type="EMBL" id="GFR88676.1"/>
    </source>
</evidence>
<evidence type="ECO:0000313" key="3">
    <source>
        <dbReference type="Proteomes" id="UP000762676"/>
    </source>
</evidence>
<reference evidence="2 3" key="1">
    <citation type="journal article" date="2021" name="Elife">
        <title>Chloroplast acquisition without the gene transfer in kleptoplastic sea slugs, Plakobranchus ocellatus.</title>
        <authorList>
            <person name="Maeda T."/>
            <person name="Takahashi S."/>
            <person name="Yoshida T."/>
            <person name="Shimamura S."/>
            <person name="Takaki Y."/>
            <person name="Nagai Y."/>
            <person name="Toyoda A."/>
            <person name="Suzuki Y."/>
            <person name="Arimoto A."/>
            <person name="Ishii H."/>
            <person name="Satoh N."/>
            <person name="Nishiyama T."/>
            <person name="Hasebe M."/>
            <person name="Maruyama T."/>
            <person name="Minagawa J."/>
            <person name="Obokata J."/>
            <person name="Shigenobu S."/>
        </authorList>
    </citation>
    <scope>NUCLEOTIDE SEQUENCE [LARGE SCALE GENOMIC DNA]</scope>
</reference>
<gene>
    <name evidence="2" type="ORF">ElyMa_002523900</name>
</gene>
<sequence>MATPAPKPQQAASTDRTGDWPAPATVDLFYLDAPARPEDGLYTEWLETVRADSAKTLWLICENETALRDLEDASPAVARKTRVLLDLLRSSFRSHETITRKIIMNPTSTQNRQRMKKALEAAGRLKVGC</sequence>
<dbReference type="Proteomes" id="UP000762676">
    <property type="component" value="Unassembled WGS sequence"/>
</dbReference>
<keyword evidence="3" id="KW-1185">Reference proteome</keyword>
<protein>
    <submittedName>
        <fullName evidence="2">Uncharacterized protein</fullName>
    </submittedName>
</protein>
<feature type="region of interest" description="Disordered" evidence="1">
    <location>
        <begin position="1"/>
        <end position="22"/>
    </location>
</feature>
<accession>A0AAV4GTM4</accession>
<name>A0AAV4GTM4_9GAST</name>